<reference evidence="2 3" key="1">
    <citation type="journal article" date="2010" name="PLoS ONE">
        <title>The glycobiome of the rumen bacterium Butyrivibrio proteoclasticus B316(T) highlights adaptation to a polysaccharide-rich environment.</title>
        <authorList>
            <person name="Kelly W.J."/>
            <person name="Leahy S.C."/>
            <person name="Altermann E."/>
            <person name="Yeoman C.J."/>
            <person name="Dunne J.C."/>
            <person name="Kong Z."/>
            <person name="Pacheco D.M."/>
            <person name="Li D."/>
            <person name="Noel S.J."/>
            <person name="Moon C.D."/>
            <person name="Cookson A.L."/>
            <person name="Attwood G.T."/>
        </authorList>
    </citation>
    <scope>NUCLEOTIDE SEQUENCE [LARGE SCALE GENOMIC DNA]</scope>
    <source>
        <strain evidence="3">ATCC 51982 / DSM 14932 / B316</strain>
    </source>
</reference>
<evidence type="ECO:0000313" key="3">
    <source>
        <dbReference type="Proteomes" id="UP000001299"/>
    </source>
</evidence>
<keyword evidence="1" id="KW-0472">Membrane</keyword>
<dbReference type="Proteomes" id="UP000001299">
    <property type="component" value="Chromosome 1"/>
</dbReference>
<keyword evidence="1" id="KW-0812">Transmembrane</keyword>
<sequence length="163" mass="19118">MVTTVSLQPPFEYYWWVVLIAFLLAAACIAIFVYVIRKLLKIEGFIRKKNPAIHVPPPRKLYEIKNDYTEQMERLAATYANRQIDKRAAYQRLSLQIRGFVHEATGLNVENYTKSEIKAFGIRQLDRLMEEYYIPEFAEDERSRDKDFMSSCNKALGVVRAWS</sequence>
<feature type="transmembrane region" description="Helical" evidence="1">
    <location>
        <begin position="13"/>
        <end position="36"/>
    </location>
</feature>
<keyword evidence="1" id="KW-1133">Transmembrane helix</keyword>
<evidence type="ECO:0000313" key="2">
    <source>
        <dbReference type="EMBL" id="ADL34941.1"/>
    </source>
</evidence>
<accession>E0RX33</accession>
<dbReference type="STRING" id="515622.bpr_I2208"/>
<evidence type="ECO:0000256" key="1">
    <source>
        <dbReference type="SAM" id="Phobius"/>
    </source>
</evidence>
<name>E0RX33_BUTPB</name>
<dbReference type="AlphaFoldDB" id="E0RX33"/>
<organism evidence="2 3">
    <name type="scientific">Butyrivibrio proteoclasticus (strain ATCC 51982 / DSM 14932 / B316)</name>
    <name type="common">Clostridium proteoclasticum</name>
    <dbReference type="NCBI Taxonomy" id="515622"/>
    <lineage>
        <taxon>Bacteria</taxon>
        <taxon>Bacillati</taxon>
        <taxon>Bacillota</taxon>
        <taxon>Clostridia</taxon>
        <taxon>Lachnospirales</taxon>
        <taxon>Lachnospiraceae</taxon>
        <taxon>Butyrivibrio</taxon>
    </lineage>
</organism>
<dbReference type="KEGG" id="bpb:bpr_I2208"/>
<keyword evidence="3" id="KW-1185">Reference proteome</keyword>
<dbReference type="eggNOG" id="ENOG5033G3V">
    <property type="taxonomic scope" value="Bacteria"/>
</dbReference>
<proteinExistence type="predicted"/>
<protein>
    <submittedName>
        <fullName evidence="2">Uncharacterized protein</fullName>
    </submittedName>
</protein>
<dbReference type="HOGENOM" id="CLU_135591_0_0_9"/>
<dbReference type="RefSeq" id="WP_013281594.1">
    <property type="nucleotide sequence ID" value="NC_014387.1"/>
</dbReference>
<gene>
    <name evidence="2" type="ordered locus">bpr_I2208</name>
</gene>
<dbReference type="EMBL" id="CP001810">
    <property type="protein sequence ID" value="ADL34941.1"/>
    <property type="molecule type" value="Genomic_DNA"/>
</dbReference>